<protein>
    <submittedName>
        <fullName evidence="1">Uncharacterized protein</fullName>
    </submittedName>
</protein>
<organism evidence="1 2">
    <name type="scientific">Chlamydia psittaci 99DC5</name>
    <dbReference type="NCBI Taxonomy" id="1112251"/>
    <lineage>
        <taxon>Bacteria</taxon>
        <taxon>Pseudomonadati</taxon>
        <taxon>Chlamydiota</taxon>
        <taxon>Chlamydiia</taxon>
        <taxon>Chlamydiales</taxon>
        <taxon>Chlamydiaceae</taxon>
        <taxon>Chlamydia/Chlamydophila group</taxon>
        <taxon>Chlamydia</taxon>
    </lineage>
</organism>
<evidence type="ECO:0000313" key="1">
    <source>
        <dbReference type="EMBL" id="EPJ27732.1"/>
    </source>
</evidence>
<dbReference type="EMBL" id="ATLC01000051">
    <property type="protein sequence ID" value="EPJ27732.1"/>
    <property type="molecule type" value="Genomic_DNA"/>
</dbReference>
<gene>
    <name evidence="1" type="ORF">CP99DC5_0733</name>
</gene>
<evidence type="ECO:0000313" key="2">
    <source>
        <dbReference type="Proteomes" id="UP000014627"/>
    </source>
</evidence>
<keyword evidence="2" id="KW-1185">Reference proteome</keyword>
<name>A0ABN0MPD7_CHLPS</name>
<reference evidence="1 2" key="1">
    <citation type="submission" date="2013-04" db="EMBL/GenBank/DDBJ databases">
        <title>Genome sequence of Chlamydia psittaci 99DC5.</title>
        <authorList>
            <person name="Huot-Creasy H."/>
            <person name="McCracken C.L."/>
            <person name="Humphries M."/>
            <person name="Sachse K."/>
            <person name="Laroucau K."/>
            <person name="Bavoil P."/>
            <person name="Myers G.S."/>
        </authorList>
    </citation>
    <scope>NUCLEOTIDE SEQUENCE [LARGE SCALE GENOMIC DNA]</scope>
    <source>
        <strain evidence="1 2">99DC5</strain>
    </source>
</reference>
<sequence length="41" mass="4885">MKLIFTFSFYNKKLLAQLNSLYTKSQCLPNSLRTKKNFIKL</sequence>
<comment type="caution">
    <text evidence="1">The sequence shown here is derived from an EMBL/GenBank/DDBJ whole genome shotgun (WGS) entry which is preliminary data.</text>
</comment>
<accession>A0ABN0MPD7</accession>
<proteinExistence type="predicted"/>
<dbReference type="Proteomes" id="UP000014627">
    <property type="component" value="Unassembled WGS sequence"/>
</dbReference>